<dbReference type="InterPro" id="IPR023210">
    <property type="entry name" value="NADP_OxRdtase_dom"/>
</dbReference>
<dbReference type="Proteomes" id="UP000178417">
    <property type="component" value="Unassembled WGS sequence"/>
</dbReference>
<dbReference type="PANTHER" id="PTHR43312:SF1">
    <property type="entry name" value="NADP-DEPENDENT OXIDOREDUCTASE DOMAIN-CONTAINING PROTEIN"/>
    <property type="match status" value="1"/>
</dbReference>
<accession>A0A1F4SQC5</accession>
<name>A0A1F4SQC5_UNCSA</name>
<dbReference type="PANTHER" id="PTHR43312">
    <property type="entry name" value="D-THREO-ALDOSE 1-DEHYDROGENASE"/>
    <property type="match status" value="1"/>
</dbReference>
<evidence type="ECO:0000313" key="3">
    <source>
        <dbReference type="Proteomes" id="UP000178417"/>
    </source>
</evidence>
<dbReference type="EMBL" id="MEUB01000027">
    <property type="protein sequence ID" value="OGC22609.1"/>
    <property type="molecule type" value="Genomic_DNA"/>
</dbReference>
<feature type="domain" description="NADP-dependent oxidoreductase" evidence="1">
    <location>
        <begin position="5"/>
        <end position="250"/>
    </location>
</feature>
<proteinExistence type="predicted"/>
<evidence type="ECO:0000313" key="2">
    <source>
        <dbReference type="EMBL" id="OGC22609.1"/>
    </source>
</evidence>
<dbReference type="SUPFAM" id="SSF51430">
    <property type="entry name" value="NAD(P)-linked oxidoreductase"/>
    <property type="match status" value="1"/>
</dbReference>
<dbReference type="CDD" id="cd19097">
    <property type="entry name" value="AKR_unchar"/>
    <property type="match status" value="1"/>
</dbReference>
<dbReference type="InterPro" id="IPR053135">
    <property type="entry name" value="AKR2_Oxidoreductase"/>
</dbReference>
<sequence length="301" mass="34481">MGMNKIVLGTAQFGFDYGVNNQRGQVPQTEVFEILAAAFRLGVETLDTASMYGASENVIGKFIKKYNKKFNIISKIGNVERLKIKPLLISSLVELGVDSFYGLLIHGFRYYANNPEIWEILKEMKSEGKAKKIGFSIYSPDELEALFQQGIELDQIQVPYNIFDRRFEPYFPILQSKGIEIYVRSIFLQGIVFMNPGDLKDNLLMLKDKIIKMNILSKQENISIASLCANFVFLNQFVDKVVFGVDGLDNFNEINCFLEDFSKICAIQSSLSVFQEEKINMVYNYLIDIYKLKHSLELNKE</sequence>
<dbReference type="STRING" id="1802579.A2310_07585"/>
<reference evidence="2 3" key="1">
    <citation type="journal article" date="2016" name="Nat. Commun.">
        <title>Thousands of microbial genomes shed light on interconnected biogeochemical processes in an aquifer system.</title>
        <authorList>
            <person name="Anantharaman K."/>
            <person name="Brown C.T."/>
            <person name="Hug L.A."/>
            <person name="Sharon I."/>
            <person name="Castelle C.J."/>
            <person name="Probst A.J."/>
            <person name="Thomas B.C."/>
            <person name="Singh A."/>
            <person name="Wilkins M.J."/>
            <person name="Karaoz U."/>
            <person name="Brodie E.L."/>
            <person name="Williams K.H."/>
            <person name="Hubbard S.S."/>
            <person name="Banfield J.F."/>
        </authorList>
    </citation>
    <scope>NUCLEOTIDE SEQUENCE [LARGE SCALE GENOMIC DNA]</scope>
</reference>
<organism evidence="2 3">
    <name type="scientific">candidate division WOR-1 bacterium RIFOXYB2_FULL_37_13</name>
    <dbReference type="NCBI Taxonomy" id="1802579"/>
    <lineage>
        <taxon>Bacteria</taxon>
        <taxon>Bacillati</taxon>
        <taxon>Saganbacteria</taxon>
    </lineage>
</organism>
<dbReference type="Pfam" id="PF00248">
    <property type="entry name" value="Aldo_ket_red"/>
    <property type="match status" value="1"/>
</dbReference>
<dbReference type="AlphaFoldDB" id="A0A1F4SQC5"/>
<dbReference type="Gene3D" id="3.20.20.100">
    <property type="entry name" value="NADP-dependent oxidoreductase domain"/>
    <property type="match status" value="1"/>
</dbReference>
<comment type="caution">
    <text evidence="2">The sequence shown here is derived from an EMBL/GenBank/DDBJ whole genome shotgun (WGS) entry which is preliminary data.</text>
</comment>
<dbReference type="InterPro" id="IPR036812">
    <property type="entry name" value="NAD(P)_OxRdtase_dom_sf"/>
</dbReference>
<protein>
    <recommendedName>
        <fullName evidence="1">NADP-dependent oxidoreductase domain-containing protein</fullName>
    </recommendedName>
</protein>
<gene>
    <name evidence="2" type="ORF">A2310_07585</name>
</gene>
<evidence type="ECO:0000259" key="1">
    <source>
        <dbReference type="Pfam" id="PF00248"/>
    </source>
</evidence>